<dbReference type="InterPro" id="IPR013602">
    <property type="entry name" value="Dynein_heavy_linker"/>
</dbReference>
<dbReference type="SUPFAM" id="SSF52540">
    <property type="entry name" value="P-loop containing nucleoside triphosphate hydrolases"/>
    <property type="match status" value="3"/>
</dbReference>
<dbReference type="InterPro" id="IPR035699">
    <property type="entry name" value="AAA_6"/>
</dbReference>
<dbReference type="InterPro" id="IPR042228">
    <property type="entry name" value="Dynein_linker_3"/>
</dbReference>
<evidence type="ECO:0000256" key="4">
    <source>
        <dbReference type="SAM" id="Coils"/>
    </source>
</evidence>
<dbReference type="Gene3D" id="1.10.287.2620">
    <property type="match status" value="1"/>
</dbReference>
<dbReference type="Gene3D" id="1.10.8.710">
    <property type="match status" value="1"/>
</dbReference>
<keyword evidence="4" id="KW-0175">Coiled coil</keyword>
<feature type="region of interest" description="Disordered" evidence="5">
    <location>
        <begin position="200"/>
        <end position="235"/>
    </location>
</feature>
<keyword evidence="8" id="KW-1185">Reference proteome</keyword>
<reference evidence="7 8" key="1">
    <citation type="submission" date="2024-02" db="EMBL/GenBank/DDBJ databases">
        <authorList>
            <person name="Daric V."/>
            <person name="Darras S."/>
        </authorList>
    </citation>
    <scope>NUCLEOTIDE SEQUENCE [LARGE SCALE GENOMIC DNA]</scope>
</reference>
<dbReference type="PANTHER" id="PTHR45703:SF12">
    <property type="entry name" value="DYNEIN AXONEMAL HEAVY CHAIN 11"/>
    <property type="match status" value="1"/>
</dbReference>
<dbReference type="Proteomes" id="UP001642483">
    <property type="component" value="Unassembled WGS sequence"/>
</dbReference>
<dbReference type="EMBL" id="CAWYQH010000097">
    <property type="protein sequence ID" value="CAK8683563.1"/>
    <property type="molecule type" value="Genomic_DNA"/>
</dbReference>
<dbReference type="InterPro" id="IPR043157">
    <property type="entry name" value="Dynein_AAA1S"/>
</dbReference>
<evidence type="ECO:0000313" key="8">
    <source>
        <dbReference type="Proteomes" id="UP001642483"/>
    </source>
</evidence>
<dbReference type="InterPro" id="IPR026983">
    <property type="entry name" value="DHC"/>
</dbReference>
<dbReference type="InterPro" id="IPR027417">
    <property type="entry name" value="P-loop_NTPase"/>
</dbReference>
<evidence type="ECO:0000313" key="7">
    <source>
        <dbReference type="EMBL" id="CAK8683563.1"/>
    </source>
</evidence>
<gene>
    <name evidence="7" type="ORF">CVLEPA_LOCUS14624</name>
</gene>
<dbReference type="Pfam" id="PF08393">
    <property type="entry name" value="DHC_N2"/>
    <property type="match status" value="1"/>
</dbReference>
<dbReference type="Pfam" id="PF12775">
    <property type="entry name" value="AAA_7"/>
    <property type="match status" value="1"/>
</dbReference>
<feature type="region of interest" description="Disordered" evidence="5">
    <location>
        <begin position="1"/>
        <end position="27"/>
    </location>
</feature>
<evidence type="ECO:0000256" key="5">
    <source>
        <dbReference type="SAM" id="MobiDB-lite"/>
    </source>
</evidence>
<dbReference type="PANTHER" id="PTHR45703">
    <property type="entry name" value="DYNEIN HEAVY CHAIN"/>
    <property type="match status" value="1"/>
</dbReference>
<evidence type="ECO:0000259" key="6">
    <source>
        <dbReference type="SMART" id="SM00382"/>
    </source>
</evidence>
<dbReference type="Gene3D" id="1.20.140.100">
    <property type="entry name" value="Dynein heavy chain, N-terminal domain 2"/>
    <property type="match status" value="1"/>
</dbReference>
<evidence type="ECO:0000256" key="1">
    <source>
        <dbReference type="ARBA" id="ARBA00004430"/>
    </source>
</evidence>
<keyword evidence="3" id="KW-0966">Cell projection</keyword>
<dbReference type="Pfam" id="PF25007">
    <property type="entry name" value="DYH2-5-8_CC"/>
    <property type="match status" value="1"/>
</dbReference>
<keyword evidence="2" id="KW-0969">Cilium</keyword>
<dbReference type="Gene3D" id="3.40.50.300">
    <property type="entry name" value="P-loop containing nucleotide triphosphate hydrolases"/>
    <property type="match status" value="3"/>
</dbReference>
<dbReference type="InterPro" id="IPR003593">
    <property type="entry name" value="AAA+_ATPase"/>
</dbReference>
<feature type="compositionally biased region" description="Polar residues" evidence="5">
    <location>
        <begin position="220"/>
        <end position="232"/>
    </location>
</feature>
<dbReference type="SMART" id="SM00382">
    <property type="entry name" value="AAA"/>
    <property type="match status" value="2"/>
</dbReference>
<dbReference type="InterPro" id="IPR041466">
    <property type="entry name" value="Dynein_AAA5_ext"/>
</dbReference>
<dbReference type="Gene3D" id="3.20.180.20">
    <property type="entry name" value="Dynein heavy chain, N-terminal domain 2"/>
    <property type="match status" value="1"/>
</dbReference>
<name>A0ABP0FW60_CLALP</name>
<dbReference type="Pfam" id="PF17852">
    <property type="entry name" value="Dynein_AAA_lid"/>
    <property type="match status" value="1"/>
</dbReference>
<dbReference type="Gene3D" id="1.20.58.1120">
    <property type="match status" value="1"/>
</dbReference>
<proteinExistence type="predicted"/>
<feature type="compositionally biased region" description="Acidic residues" evidence="5">
    <location>
        <begin position="201"/>
        <end position="214"/>
    </location>
</feature>
<protein>
    <recommendedName>
        <fullName evidence="6">AAA+ ATPase domain-containing protein</fullName>
    </recommendedName>
</protein>
<evidence type="ECO:0000256" key="2">
    <source>
        <dbReference type="ARBA" id="ARBA00023069"/>
    </source>
</evidence>
<dbReference type="Pfam" id="PF08385">
    <property type="entry name" value="DHC_N1"/>
    <property type="match status" value="1"/>
</dbReference>
<feature type="domain" description="AAA+ ATPase" evidence="6">
    <location>
        <begin position="1902"/>
        <end position="2038"/>
    </location>
</feature>
<evidence type="ECO:0000256" key="3">
    <source>
        <dbReference type="ARBA" id="ARBA00023273"/>
    </source>
</evidence>
<feature type="domain" description="AAA+ ATPase" evidence="6">
    <location>
        <begin position="2507"/>
        <end position="2652"/>
    </location>
</feature>
<dbReference type="Pfam" id="PF12774">
    <property type="entry name" value="AAA_6"/>
    <property type="match status" value="1"/>
</dbReference>
<dbReference type="InterPro" id="IPR056759">
    <property type="entry name" value="DYH2-5-8_CC"/>
</dbReference>
<dbReference type="InterPro" id="IPR013594">
    <property type="entry name" value="Dynein_heavy_tail"/>
</dbReference>
<comment type="caution">
    <text evidence="7">The sequence shown here is derived from an EMBL/GenBank/DDBJ whole genome shotgun (WGS) entry which is preliminary data.</text>
</comment>
<sequence length="2699" mass="312135">MKSSGGGRVNQEEIRDSDEDKHDEADSEVTYDDVRVEFIQDFLVNTLKVKPDKWKKALKQEENRSLLQQFFDEPTMLLLIFSAAVGGPVTFTTDFNETMKNKSVYLMRRMAIPIQRDNFRYVLIAGDLSASTFGHLSSFVNEVAFTVLRNKNNHSLWPGVVSDDVTRHVNSLIGQVDVSEGLVAGKTILPMPVESRKILEENEDASEDVDDYEVIDGRGSSASQTRPGSSVSDEGYNTKYLRQQRPLIHAIESVVIEWAHQVQDVVKQDSSEPLLAGRNPWPREELNFWKAKANNLEYINEQLNNPKIAKMARLLQNSGSSYWSTLKKLFEDVRKSLAEASDINKHLQSLKSLVETMEQGTIEEVIPYLSALMHVIGLIWNSSRYYCSAPRIIVFLQEVNNMLIDQATTYLVPDELFKSEVEEVQERLDIVIKSLNHFRKTYERTRQQIASDQHTPRNGDVQKQTWDFPSSMVFARADSFLARVVCLKDLFDTCIEMAKLEKLEFGGMRGRSLSEQVVILHQEFNESWKIFTDSTYNSLDQHNQEFVHDYEQFQRKVEEIDYRISTIILQAFNDCSGIESMFKLLVILGPLRTRPMIKKETGQVFYSLLAEFEKVLDECKILFDTYVKAEVAGHSKNMPPVSGAIQQVTLLRVRIQVPKNQFRFYDHQVLDSEESARIFAKYDEMLKLLLSFEDGTFRKWCSAAEKMADFNLDQPLLKRDHHTDTIAVNFNPELASVLREVKYLSALEEQGIPAKAASIYEKHDTLWQFRANLEVTSTLYNKIRDTVLEVERPLVSKSLQDIDSRLKKGEDGSQMWSGETNTWDYIRACRNAVQDLESRVQKAKDNVTRIQSIMDKWSEVPLFTRKEDKKDVLLQLDDREERLSKRYVSIHEDGLVIHNLIEENIKHFQADSDSDAWREYLNYIDESVIDGLFSAMQCSLRYLVNNTDNSQHPPPLLEARLILNAPDVSFDPPLEFEMNDGFYDLVESLVTDIYGMGTLVERVATHKGLPHYVQNMEGMLELSNMKSEIMDRTQNVIESAMDYRAAFDKYAYLWLDDRKEFMRQFLLYNHVLTAEEIEAHAETGVPESPPTLEQFRRQIDAYEASYNEVLQLPEKRIFSSWFRVDIRPFQQALLNIIKRWSYMFKEYLLTHVVESLQDLEDFINVTDKGLQEKVPEGDYDALVRVMGNLGRVRDRQQATDQMFEPLKETIELLHLYEQELPEESSKQLEELPEKWETTKKQATAVRHNVSPLQANEVSLIRKRCWAFDVKQHEFREDFRKRGPFQYTSEQPYFTLDKMERATCEMEKEMEALQISAALFEVAIPDFKQLRACRRELRFLKTLWDTIILVRTSLDDWTLTSWRQINVDDMDMELRRFLKEIRVLDKETRAWDAYSGLDSMVKNMITSLRAVVELQSPAIRDRHWQQLMTATGVRFEMGDDTTLADLLALQLHRVEDEVKGIVDKAKKEMAIEKVLQEMRATWSTVEFQYERHHTTGTAMVVSDEELIETLEDNQVQLQNMLMSKFVEYFREEVASWQRKLITADTVIQSWLEVQRTWMHLESIFIGSGDIRAQLPEDTRRFETIDQDLKELMQESERVKNVIESTNRPGLAEKLEDLLERLSVCEKALAEYLDTKRLIFPRFYFVSSADLLDILSKGTQPTEVTRHLRKLFDNIDNLRFEKDGDGEVTKTALGMYSKEKEYVDFDKVCELVGQVEAWLNRLETTQRSTVRQEIQDAFVAYEEKARDQWLFDYPAQVALTGSQIWWSSEVEIAFEKLEEGFENAMKDYHKKQVTQLNTLIGHLLGDLDPLDRQKIMTICTIDVHNRDVVGKLITEKVTSSQAFTWLSQLRHRWDEDDKNCYANICNAQFQYKYEYLGNTSRLVITPLTDRCYITLTQSLNLTMSGAPAGPAGTGKTETTKDLGRALGIPVYVFNCSEQMDYKSIGNIYKGLSQTGAWGCFDEFNRIAIEVLSVVAVQVKMIQDALKSKKEHFMFLGDDIRLVPSVGIFITMNPGYAGRTELPENLKALFRPCAMVVPDIAMICEIMLVSEGFTEAKLLARKFITLYDLCKELCSKQYHYDWGLRAVKSVLVVAGALKRADRQRPEEQVLMRALRDFNIPKIVTEDVPIFMGLIGDLFPSLDVPRKRDEAFEKSIKKTMVRMKLQPEENFILKVVQLEELLAVRHSVFVIGNAGTGKSQILKTLHETHKSAKRRPVWDDLNPKALTTDELFGFIHPATREWKDGLFSSTMRDQSNITHDGPKWIVLDGDIDPMWIESLNTVMDDNKMLTLASNERIPLTNSMRLLFEIYHLRSATPATVSRAGILYVNPQDLGWNPPVTSWIDTRKIQSERANLTILFDKYVPTCLEAVKTSFKTITPIPDNTMIQTLCYLLECLLTPETVPPDSPRELYELFFVFAAVWAFGGATLHDHMTDYRLEFSRWWVKEFKQVKFPSTGTVFDFCIDPATRKFLPWSERVPKFEMDPDLPIQSILVHTEETTRLRYFIDLLVEKGRPVMLVGNAGCGKSLLVSDTLKKLSGDYMVANVPFNYYTTPAMLQRLLEKHLEKKAGRNYGPVGTKKLIYFLDDINMPEVDTYGTVGPHTLIRQHMDYMHWYDRAKLSLKDIHSTQYISCMNPTAGSFTINPRLQRHFCVFAVNFPASEALEGIYRTILSWHFSGNTGKSVIFLFSIKLNFRLRQKFRNCK</sequence>
<organism evidence="7 8">
    <name type="scientific">Clavelina lepadiformis</name>
    <name type="common">Light-bulb sea squirt</name>
    <name type="synonym">Ascidia lepadiformis</name>
    <dbReference type="NCBI Taxonomy" id="159417"/>
    <lineage>
        <taxon>Eukaryota</taxon>
        <taxon>Metazoa</taxon>
        <taxon>Chordata</taxon>
        <taxon>Tunicata</taxon>
        <taxon>Ascidiacea</taxon>
        <taxon>Aplousobranchia</taxon>
        <taxon>Clavelinidae</taxon>
        <taxon>Clavelina</taxon>
    </lineage>
</organism>
<feature type="compositionally biased region" description="Basic and acidic residues" evidence="5">
    <location>
        <begin position="10"/>
        <end position="24"/>
    </location>
</feature>
<comment type="subcellular location">
    <subcellularLocation>
        <location evidence="1">Cytoplasm</location>
        <location evidence="1">Cytoskeleton</location>
        <location evidence="1">Cilium axoneme</location>
    </subcellularLocation>
</comment>
<feature type="coiled-coil region" evidence="4">
    <location>
        <begin position="826"/>
        <end position="853"/>
    </location>
</feature>
<accession>A0ABP0FW60</accession>
<dbReference type="InterPro" id="IPR042222">
    <property type="entry name" value="Dynein_2_N"/>
</dbReference>